<comment type="caution">
    <text evidence="9">The sequence shown here is derived from an EMBL/GenBank/DDBJ whole genome shotgun (WGS) entry which is preliminary data.</text>
</comment>
<feature type="transmembrane region" description="Helical" evidence="7">
    <location>
        <begin position="41"/>
        <end position="64"/>
    </location>
</feature>
<feature type="transmembrane region" description="Helical" evidence="7">
    <location>
        <begin position="202"/>
        <end position="221"/>
    </location>
</feature>
<dbReference type="InterPro" id="IPR049326">
    <property type="entry name" value="Rhodopsin_dom_fungi"/>
</dbReference>
<evidence type="ECO:0000256" key="3">
    <source>
        <dbReference type="ARBA" id="ARBA00022989"/>
    </source>
</evidence>
<evidence type="ECO:0000313" key="10">
    <source>
        <dbReference type="Proteomes" id="UP001521116"/>
    </source>
</evidence>
<evidence type="ECO:0000259" key="8">
    <source>
        <dbReference type="Pfam" id="PF20684"/>
    </source>
</evidence>
<feature type="region of interest" description="Disordered" evidence="6">
    <location>
        <begin position="274"/>
        <end position="300"/>
    </location>
</feature>
<sequence length="379" mass="42048">MEDRSQQVLAIGTTFFILAWIVVLLRVYVRAYMIKSWGIDDWIMMLALACFTIYLVAQLGGVYYGTGRRDKDLEPPDIERALRFWYICELFYVIASSTLKVAIGLFLLRIAVNRTHILIIYFINGASIIFGTAYLCVVIFQCSPIHTFWTIRPNNEHCLPRDTVASLTYAASALAAVADWTFGILPGFIVWDLHMNNKTKMVVVVILGFAAIGSTATLVRIPYIKSLKTLEDFLYETTDVAIWSTIEPGVGMTAACVATLRPLLQKVFHKTGLTSNSRSHPSRFTPNWGSSANQLGSKKQGYIRSPSYSHGMDTLRADGSGARTTTTVVGGDGSSEEHIFPPAGRNGAMNISKSVEVTHVTETAPPRQHHERRSDDSLV</sequence>
<dbReference type="PANTHER" id="PTHR33048:SF96">
    <property type="entry name" value="INTEGRAL MEMBRANE PROTEIN"/>
    <property type="match status" value="1"/>
</dbReference>
<keyword evidence="10" id="KW-1185">Reference proteome</keyword>
<evidence type="ECO:0000256" key="6">
    <source>
        <dbReference type="SAM" id="MobiDB-lite"/>
    </source>
</evidence>
<evidence type="ECO:0000256" key="5">
    <source>
        <dbReference type="ARBA" id="ARBA00038359"/>
    </source>
</evidence>
<feature type="transmembrane region" description="Helical" evidence="7">
    <location>
        <begin position="6"/>
        <end position="29"/>
    </location>
</feature>
<evidence type="ECO:0000256" key="2">
    <source>
        <dbReference type="ARBA" id="ARBA00022692"/>
    </source>
</evidence>
<evidence type="ECO:0000256" key="7">
    <source>
        <dbReference type="SAM" id="Phobius"/>
    </source>
</evidence>
<keyword evidence="4 7" id="KW-0472">Membrane</keyword>
<feature type="compositionally biased region" description="Polar residues" evidence="6">
    <location>
        <begin position="274"/>
        <end position="297"/>
    </location>
</feature>
<protein>
    <recommendedName>
        <fullName evidence="8">Rhodopsin domain-containing protein</fullName>
    </recommendedName>
</protein>
<feature type="transmembrane region" description="Helical" evidence="7">
    <location>
        <begin position="84"/>
        <end position="107"/>
    </location>
</feature>
<dbReference type="Proteomes" id="UP001521116">
    <property type="component" value="Unassembled WGS sequence"/>
</dbReference>
<feature type="compositionally biased region" description="Low complexity" evidence="6">
    <location>
        <begin position="319"/>
        <end position="329"/>
    </location>
</feature>
<evidence type="ECO:0000256" key="1">
    <source>
        <dbReference type="ARBA" id="ARBA00004141"/>
    </source>
</evidence>
<accession>A0ABR3SHJ3</accession>
<evidence type="ECO:0000256" key="4">
    <source>
        <dbReference type="ARBA" id="ARBA00023136"/>
    </source>
</evidence>
<dbReference type="Pfam" id="PF20684">
    <property type="entry name" value="Fung_rhodopsin"/>
    <property type="match status" value="1"/>
</dbReference>
<dbReference type="PANTHER" id="PTHR33048">
    <property type="entry name" value="PTH11-LIKE INTEGRAL MEMBRANE PROTEIN (AFU_ORTHOLOGUE AFUA_5G11245)"/>
    <property type="match status" value="1"/>
</dbReference>
<comment type="subcellular location">
    <subcellularLocation>
        <location evidence="1">Membrane</location>
        <topology evidence="1">Multi-pass membrane protein</topology>
    </subcellularLocation>
</comment>
<name>A0ABR3SHJ3_9PEZI</name>
<comment type="similarity">
    <text evidence="5">Belongs to the SAT4 family.</text>
</comment>
<reference evidence="9 10" key="1">
    <citation type="submission" date="2024-02" db="EMBL/GenBank/DDBJ databases">
        <title>De novo assembly and annotation of 12 fungi associated with fruit tree decline syndrome in Ontario, Canada.</title>
        <authorList>
            <person name="Sulman M."/>
            <person name="Ellouze W."/>
            <person name="Ilyukhin E."/>
        </authorList>
    </citation>
    <scope>NUCLEOTIDE SEQUENCE [LARGE SCALE GENOMIC DNA]</scope>
    <source>
        <strain evidence="9 10">M1-105</strain>
    </source>
</reference>
<organism evidence="9 10">
    <name type="scientific">Neofusicoccum ribis</name>
    <dbReference type="NCBI Taxonomy" id="45134"/>
    <lineage>
        <taxon>Eukaryota</taxon>
        <taxon>Fungi</taxon>
        <taxon>Dikarya</taxon>
        <taxon>Ascomycota</taxon>
        <taxon>Pezizomycotina</taxon>
        <taxon>Dothideomycetes</taxon>
        <taxon>Dothideomycetes incertae sedis</taxon>
        <taxon>Botryosphaeriales</taxon>
        <taxon>Botryosphaeriaceae</taxon>
        <taxon>Neofusicoccum</taxon>
    </lineage>
</organism>
<keyword evidence="2 7" id="KW-0812">Transmembrane</keyword>
<feature type="transmembrane region" description="Helical" evidence="7">
    <location>
        <begin position="169"/>
        <end position="190"/>
    </location>
</feature>
<proteinExistence type="inferred from homology"/>
<feature type="transmembrane region" description="Helical" evidence="7">
    <location>
        <begin position="119"/>
        <end position="140"/>
    </location>
</feature>
<keyword evidence="3 7" id="KW-1133">Transmembrane helix</keyword>
<dbReference type="EMBL" id="JAJVDC020000157">
    <property type="protein sequence ID" value="KAL1621074.1"/>
    <property type="molecule type" value="Genomic_DNA"/>
</dbReference>
<gene>
    <name evidence="9" type="ORF">SLS56_009380</name>
</gene>
<dbReference type="InterPro" id="IPR052337">
    <property type="entry name" value="SAT4-like"/>
</dbReference>
<evidence type="ECO:0000313" key="9">
    <source>
        <dbReference type="EMBL" id="KAL1621074.1"/>
    </source>
</evidence>
<feature type="domain" description="Rhodopsin" evidence="8">
    <location>
        <begin position="25"/>
        <end position="266"/>
    </location>
</feature>
<feature type="region of interest" description="Disordered" evidence="6">
    <location>
        <begin position="315"/>
        <end position="348"/>
    </location>
</feature>